<proteinExistence type="predicted"/>
<evidence type="ECO:0000313" key="2">
    <source>
        <dbReference type="EMBL" id="EFJ52503.1"/>
    </source>
</evidence>
<evidence type="ECO:0000256" key="1">
    <source>
        <dbReference type="SAM" id="MobiDB-lite"/>
    </source>
</evidence>
<feature type="compositionally biased region" description="Polar residues" evidence="1">
    <location>
        <begin position="507"/>
        <end position="519"/>
    </location>
</feature>
<dbReference type="KEGG" id="vcn:VOLCADRAFT_115981"/>
<gene>
    <name evidence="2" type="ORF">VOLCADRAFT_115981</name>
</gene>
<feature type="region of interest" description="Disordered" evidence="1">
    <location>
        <begin position="507"/>
        <end position="569"/>
    </location>
</feature>
<keyword evidence="3" id="KW-1185">Reference proteome</keyword>
<dbReference type="RefSeq" id="XP_002946576.1">
    <property type="nucleotide sequence ID" value="XM_002946530.1"/>
</dbReference>
<dbReference type="EMBL" id="GL378324">
    <property type="protein sequence ID" value="EFJ52503.1"/>
    <property type="molecule type" value="Genomic_DNA"/>
</dbReference>
<dbReference type="OrthoDB" id="542750at2759"/>
<feature type="region of interest" description="Disordered" evidence="1">
    <location>
        <begin position="378"/>
        <end position="397"/>
    </location>
</feature>
<feature type="compositionally biased region" description="Basic and acidic residues" evidence="1">
    <location>
        <begin position="384"/>
        <end position="396"/>
    </location>
</feature>
<evidence type="ECO:0000313" key="3">
    <source>
        <dbReference type="Proteomes" id="UP000001058"/>
    </source>
</evidence>
<accession>D8TJ99</accession>
<feature type="region of interest" description="Disordered" evidence="1">
    <location>
        <begin position="101"/>
        <end position="177"/>
    </location>
</feature>
<organism evidence="3">
    <name type="scientific">Volvox carteri f. nagariensis</name>
    <dbReference type="NCBI Taxonomy" id="3068"/>
    <lineage>
        <taxon>Eukaryota</taxon>
        <taxon>Viridiplantae</taxon>
        <taxon>Chlorophyta</taxon>
        <taxon>core chlorophytes</taxon>
        <taxon>Chlorophyceae</taxon>
        <taxon>CS clade</taxon>
        <taxon>Chlamydomonadales</taxon>
        <taxon>Volvocaceae</taxon>
        <taxon>Volvox</taxon>
    </lineage>
</organism>
<dbReference type="InParanoid" id="D8TJ99"/>
<feature type="compositionally biased region" description="Basic and acidic residues" evidence="1">
    <location>
        <begin position="128"/>
        <end position="140"/>
    </location>
</feature>
<protein>
    <submittedName>
        <fullName evidence="2">Uncharacterized protein</fullName>
    </submittedName>
</protein>
<sequence length="641" mass="70650">MKRSSVAERQRGRAFKLKQLDEAAAREKAEQRQKLQRRVERRALEHKVLLETIQLEKELEARRCRLCDLLRAEAWGLGHANWTERKCSRCWLQHADELARQRHSVPATARSGSSTRRAQSRPIAGTPEPRRLDPPSRDRPLSAARTAADGGSGDGVRKGEGDRGGLTTSLEDLFGGVTPDRVDDLMAALRARDAGRLVQLLDESALARHFHLQGGPSGSSPPATAHQRDVHLAPPPDSPYDGCYYYHDAVLRQLDAATSSATAGAGPDMGPSPAGGRTRGHHTAKDAAEAAGSETNDDDDDDDGDGMEASQLISPLTRQRKEEVTQRQPSATQLLAAGAAAEGGGLGGSGSVLEESQVSAPASELSFALGGRGVVEEYTTAAQRPEERVHGSESARGRGVAVKVAGYRPELRPLPSKPRRVPVDEAELEEALREAERVVVFGGTQRHRSEALFYSHQLRTALADLRMLRRKARKAEAVHRHGLRLDTRDEAGVHRIIREGRREEFPSPTTLRRLTQPDSFYTDPPRRAPRWLDHIHPKKPDPARAIDPVAWRPPSARPPPPHHTPGLQSAGDWMEYRYDWDLARIRSMKVEDYRSVLRRERAFRSAWAEMQVLSGLERPGKQEHGAQDATNASDGIHLPAA</sequence>
<reference evidence="2 3" key="1">
    <citation type="journal article" date="2010" name="Science">
        <title>Genomic analysis of organismal complexity in the multicellular green alga Volvox carteri.</title>
        <authorList>
            <person name="Prochnik S.E."/>
            <person name="Umen J."/>
            <person name="Nedelcu A.M."/>
            <person name="Hallmann A."/>
            <person name="Miller S.M."/>
            <person name="Nishii I."/>
            <person name="Ferris P."/>
            <person name="Kuo A."/>
            <person name="Mitros T."/>
            <person name="Fritz-Laylin L.K."/>
            <person name="Hellsten U."/>
            <person name="Chapman J."/>
            <person name="Simakov O."/>
            <person name="Rensing S.A."/>
            <person name="Terry A."/>
            <person name="Pangilinan J."/>
            <person name="Kapitonov V."/>
            <person name="Jurka J."/>
            <person name="Salamov A."/>
            <person name="Shapiro H."/>
            <person name="Schmutz J."/>
            <person name="Grimwood J."/>
            <person name="Lindquist E."/>
            <person name="Lucas S."/>
            <person name="Grigoriev I.V."/>
            <person name="Schmitt R."/>
            <person name="Kirk D."/>
            <person name="Rokhsar D.S."/>
        </authorList>
    </citation>
    <scope>NUCLEOTIDE SEQUENCE [LARGE SCALE GENOMIC DNA]</scope>
    <source>
        <strain evidence="3">f. Nagariensis / Eve</strain>
    </source>
</reference>
<name>D8TJ99_VOLCA</name>
<dbReference type="Proteomes" id="UP000001058">
    <property type="component" value="Unassembled WGS sequence"/>
</dbReference>
<dbReference type="GeneID" id="9617646"/>
<feature type="region of interest" description="Disordered" evidence="1">
    <location>
        <begin position="617"/>
        <end position="641"/>
    </location>
</feature>
<feature type="compositionally biased region" description="Acidic residues" evidence="1">
    <location>
        <begin position="295"/>
        <end position="306"/>
    </location>
</feature>
<feature type="region of interest" description="Disordered" evidence="1">
    <location>
        <begin position="258"/>
        <end position="331"/>
    </location>
</feature>
<dbReference type="AlphaFoldDB" id="D8TJ99"/>
<feature type="compositionally biased region" description="Basic and acidic residues" evidence="1">
    <location>
        <begin position="524"/>
        <end position="544"/>
    </location>
</feature>
<feature type="region of interest" description="Disordered" evidence="1">
    <location>
        <begin position="211"/>
        <end position="235"/>
    </location>
</feature>